<dbReference type="Gene3D" id="3.30.565.10">
    <property type="entry name" value="Histidine kinase-like ATPase, C-terminal domain"/>
    <property type="match status" value="1"/>
</dbReference>
<dbReference type="InterPro" id="IPR001789">
    <property type="entry name" value="Sig_transdc_resp-reg_receiver"/>
</dbReference>
<evidence type="ECO:0000313" key="15">
    <source>
        <dbReference type="EMBL" id="NDW21748.1"/>
    </source>
</evidence>
<keyword evidence="10" id="KW-0175">Coiled coil</keyword>
<dbReference type="InterPro" id="IPR004358">
    <property type="entry name" value="Sig_transdc_His_kin-like_C"/>
</dbReference>
<dbReference type="PANTHER" id="PTHR43065:SF46">
    <property type="entry name" value="C4-DICARBOXYLATE TRANSPORT SENSOR PROTEIN DCTB"/>
    <property type="match status" value="1"/>
</dbReference>
<feature type="domain" description="PAS" evidence="13">
    <location>
        <begin position="157"/>
        <end position="229"/>
    </location>
</feature>
<sequence>MMTQNHEISSLEERIKVLEQKLSDIHKQKSDENHYRLLFDNVQHEVYVWKLRYDDSGKILNWYLADANKKALRTAGKSLEKVLGKHTSDIFDSGTSEYFKASVNNMFATHEPHSWEYYLAKTGQHMKVTNFPGDHYFISSCVDITATVKTETRLRDTVLQLEEAISAGNVGLWDWDLLSNTTYFSPEWKKQLGYAPHELANHFGEWESRVHPEDIKDVLVKVNETLCSGKDYHDIEFRMQHRNGDYRWILAHASMITNKYGKPIRLVGSHIDITERKQMEENNMQQEKLQALGTLASGIAHDFNNLLTPVLGYTQLIKTLLPEKHAATGYLEHIEVSAERAKDLSQQILLMTRKSIKNIKPVNIEKLAEEVISTVQSHCPESIVVQTMIEDELPTLGAEPAQIHRLLLNLCNNAVHAMPQGGELTVEISSCLKQLKALEDECEENYICIKIKDTGKGIDSQAISRIFEPFFTTKLYGTERGTGLGLAIVDSAVKQHKGHIEVASEVGIGTEFTIYLPIIAGHSQEQSKTWEKASNLQGLGIVLLDDELAICQLGDALLSKLGCSVVTFQHVNECIEFLAKHETEYDLLISDYALPEMSGDKVISTLREKGIVIPCVIATGFTQLATEKNCKLWQCARIISKPFTIDALRDAISRVVHESHSTLE</sequence>
<dbReference type="Proteomes" id="UP000478837">
    <property type="component" value="Unassembled WGS sequence"/>
</dbReference>
<dbReference type="SMART" id="SM00086">
    <property type="entry name" value="PAC"/>
    <property type="match status" value="1"/>
</dbReference>
<feature type="coiled-coil region" evidence="10">
    <location>
        <begin position="1"/>
        <end position="28"/>
    </location>
</feature>
<dbReference type="InterPro" id="IPR001610">
    <property type="entry name" value="PAC"/>
</dbReference>
<dbReference type="InterPro" id="IPR036890">
    <property type="entry name" value="HATPase_C_sf"/>
</dbReference>
<evidence type="ECO:0000256" key="8">
    <source>
        <dbReference type="ARBA" id="ARBA00023012"/>
    </source>
</evidence>
<dbReference type="AlphaFoldDB" id="A0A6L9MU83"/>
<dbReference type="InterPro" id="IPR003594">
    <property type="entry name" value="HATPase_dom"/>
</dbReference>
<evidence type="ECO:0000256" key="2">
    <source>
        <dbReference type="ARBA" id="ARBA00012438"/>
    </source>
</evidence>
<dbReference type="PROSITE" id="PS50113">
    <property type="entry name" value="PAC"/>
    <property type="match status" value="1"/>
</dbReference>
<dbReference type="CDD" id="cd00130">
    <property type="entry name" value="PAS"/>
    <property type="match status" value="2"/>
</dbReference>
<dbReference type="NCBIfam" id="TIGR00229">
    <property type="entry name" value="sensory_box"/>
    <property type="match status" value="1"/>
</dbReference>
<comment type="caution">
    <text evidence="15">The sequence shown here is derived from an EMBL/GenBank/DDBJ whole genome shotgun (WGS) entry which is preliminary data.</text>
</comment>
<dbReference type="Pfam" id="PF00072">
    <property type="entry name" value="Response_reg"/>
    <property type="match status" value="1"/>
</dbReference>
<feature type="domain" description="PAC" evidence="14">
    <location>
        <begin position="233"/>
        <end position="285"/>
    </location>
</feature>
<dbReference type="Pfam" id="PF13426">
    <property type="entry name" value="PAS_9"/>
    <property type="match status" value="1"/>
</dbReference>
<dbReference type="RefSeq" id="WP_163111698.1">
    <property type="nucleotide sequence ID" value="NZ_JAAAWP010000005.1"/>
</dbReference>
<dbReference type="InterPro" id="IPR003661">
    <property type="entry name" value="HisK_dim/P_dom"/>
</dbReference>
<dbReference type="PANTHER" id="PTHR43065">
    <property type="entry name" value="SENSOR HISTIDINE KINASE"/>
    <property type="match status" value="1"/>
</dbReference>
<evidence type="ECO:0000256" key="1">
    <source>
        <dbReference type="ARBA" id="ARBA00000085"/>
    </source>
</evidence>
<dbReference type="SUPFAM" id="SSF55874">
    <property type="entry name" value="ATPase domain of HSP90 chaperone/DNA topoisomerase II/histidine kinase"/>
    <property type="match status" value="1"/>
</dbReference>
<gene>
    <name evidence="15" type="ORF">GTW09_09475</name>
</gene>
<name>A0A6L9MU83_9ALTE</name>
<dbReference type="PROSITE" id="PS50109">
    <property type="entry name" value="HIS_KIN"/>
    <property type="match status" value="1"/>
</dbReference>
<keyword evidence="6" id="KW-0418">Kinase</keyword>
<organism evidence="15 16">
    <name type="scientific">Alteromonas hispanica</name>
    <dbReference type="NCBI Taxonomy" id="315421"/>
    <lineage>
        <taxon>Bacteria</taxon>
        <taxon>Pseudomonadati</taxon>
        <taxon>Pseudomonadota</taxon>
        <taxon>Gammaproteobacteria</taxon>
        <taxon>Alteromonadales</taxon>
        <taxon>Alteromonadaceae</taxon>
        <taxon>Alteromonas/Salinimonas group</taxon>
        <taxon>Alteromonas</taxon>
    </lineage>
</organism>
<dbReference type="Gene3D" id="3.30.450.20">
    <property type="entry name" value="PAS domain"/>
    <property type="match status" value="2"/>
</dbReference>
<dbReference type="Pfam" id="PF00512">
    <property type="entry name" value="HisKA"/>
    <property type="match status" value="1"/>
</dbReference>
<dbReference type="Gene3D" id="3.40.50.2300">
    <property type="match status" value="1"/>
</dbReference>
<keyword evidence="4" id="KW-0808">Transferase</keyword>
<dbReference type="InterPro" id="IPR013655">
    <property type="entry name" value="PAS_fold_3"/>
</dbReference>
<reference evidence="15 16" key="1">
    <citation type="submission" date="2020-01" db="EMBL/GenBank/DDBJ databases">
        <title>Genomes of bacteria type strains.</title>
        <authorList>
            <person name="Chen J."/>
            <person name="Zhu S."/>
            <person name="Yang J."/>
        </authorList>
    </citation>
    <scope>NUCLEOTIDE SEQUENCE [LARGE SCALE GENOMIC DNA]</scope>
    <source>
        <strain evidence="15 16">LMG 22958</strain>
    </source>
</reference>
<evidence type="ECO:0000256" key="4">
    <source>
        <dbReference type="ARBA" id="ARBA00022679"/>
    </source>
</evidence>
<evidence type="ECO:0000256" key="7">
    <source>
        <dbReference type="ARBA" id="ARBA00022840"/>
    </source>
</evidence>
<dbReference type="CDD" id="cd00075">
    <property type="entry name" value="HATPase"/>
    <property type="match status" value="1"/>
</dbReference>
<dbReference type="EC" id="2.7.13.3" evidence="2"/>
<dbReference type="SMART" id="SM00448">
    <property type="entry name" value="REC"/>
    <property type="match status" value="1"/>
</dbReference>
<dbReference type="GO" id="GO:0000155">
    <property type="term" value="F:phosphorelay sensor kinase activity"/>
    <property type="evidence" value="ECO:0007669"/>
    <property type="project" value="InterPro"/>
</dbReference>
<dbReference type="InterPro" id="IPR035965">
    <property type="entry name" value="PAS-like_dom_sf"/>
</dbReference>
<comment type="catalytic activity">
    <reaction evidence="1">
        <text>ATP + protein L-histidine = ADP + protein N-phospho-L-histidine.</text>
        <dbReference type="EC" id="2.7.13.3"/>
    </reaction>
</comment>
<evidence type="ECO:0000256" key="3">
    <source>
        <dbReference type="ARBA" id="ARBA00022553"/>
    </source>
</evidence>
<dbReference type="SMART" id="SM00388">
    <property type="entry name" value="HisKA"/>
    <property type="match status" value="1"/>
</dbReference>
<dbReference type="InterPro" id="IPR000014">
    <property type="entry name" value="PAS"/>
</dbReference>
<dbReference type="EMBL" id="JAAAWP010000005">
    <property type="protein sequence ID" value="NDW21748.1"/>
    <property type="molecule type" value="Genomic_DNA"/>
</dbReference>
<dbReference type="SUPFAM" id="SSF55785">
    <property type="entry name" value="PYP-like sensor domain (PAS domain)"/>
    <property type="match status" value="2"/>
</dbReference>
<dbReference type="CDD" id="cd00156">
    <property type="entry name" value="REC"/>
    <property type="match status" value="1"/>
</dbReference>
<keyword evidence="5" id="KW-0547">Nucleotide-binding</keyword>
<dbReference type="SUPFAM" id="SSF47384">
    <property type="entry name" value="Homodimeric domain of signal transducing histidine kinase"/>
    <property type="match status" value="1"/>
</dbReference>
<dbReference type="PRINTS" id="PR00344">
    <property type="entry name" value="BCTRLSENSOR"/>
</dbReference>
<dbReference type="PROSITE" id="PS50110">
    <property type="entry name" value="RESPONSE_REGULATORY"/>
    <property type="match status" value="1"/>
</dbReference>
<evidence type="ECO:0000256" key="6">
    <source>
        <dbReference type="ARBA" id="ARBA00022777"/>
    </source>
</evidence>
<dbReference type="PROSITE" id="PS50112">
    <property type="entry name" value="PAS"/>
    <property type="match status" value="1"/>
</dbReference>
<dbReference type="Pfam" id="PF08447">
    <property type="entry name" value="PAS_3"/>
    <property type="match status" value="1"/>
</dbReference>
<keyword evidence="8" id="KW-0902">Two-component regulatory system</keyword>
<keyword evidence="16" id="KW-1185">Reference proteome</keyword>
<feature type="domain" description="Response regulatory" evidence="12">
    <location>
        <begin position="540"/>
        <end position="656"/>
    </location>
</feature>
<evidence type="ECO:0000259" key="14">
    <source>
        <dbReference type="PROSITE" id="PS50113"/>
    </source>
</evidence>
<proteinExistence type="predicted"/>
<dbReference type="CDD" id="cd00082">
    <property type="entry name" value="HisKA"/>
    <property type="match status" value="1"/>
</dbReference>
<evidence type="ECO:0000256" key="9">
    <source>
        <dbReference type="PROSITE-ProRule" id="PRU00169"/>
    </source>
</evidence>
<dbReference type="SUPFAM" id="SSF52172">
    <property type="entry name" value="CheY-like"/>
    <property type="match status" value="1"/>
</dbReference>
<evidence type="ECO:0000259" key="11">
    <source>
        <dbReference type="PROSITE" id="PS50109"/>
    </source>
</evidence>
<keyword evidence="7" id="KW-0067">ATP-binding</keyword>
<dbReference type="GO" id="GO:0005524">
    <property type="term" value="F:ATP binding"/>
    <property type="evidence" value="ECO:0007669"/>
    <property type="project" value="UniProtKB-KW"/>
</dbReference>
<dbReference type="InterPro" id="IPR000700">
    <property type="entry name" value="PAS-assoc_C"/>
</dbReference>
<evidence type="ECO:0000256" key="10">
    <source>
        <dbReference type="SAM" id="Coils"/>
    </source>
</evidence>
<dbReference type="InterPro" id="IPR036097">
    <property type="entry name" value="HisK_dim/P_sf"/>
</dbReference>
<dbReference type="InterPro" id="IPR011006">
    <property type="entry name" value="CheY-like_superfamily"/>
</dbReference>
<evidence type="ECO:0000256" key="5">
    <source>
        <dbReference type="ARBA" id="ARBA00022741"/>
    </source>
</evidence>
<dbReference type="SMART" id="SM00387">
    <property type="entry name" value="HATPase_c"/>
    <property type="match status" value="1"/>
</dbReference>
<dbReference type="SMART" id="SM00091">
    <property type="entry name" value="PAS"/>
    <property type="match status" value="2"/>
</dbReference>
<dbReference type="InterPro" id="IPR005467">
    <property type="entry name" value="His_kinase_dom"/>
</dbReference>
<evidence type="ECO:0000259" key="13">
    <source>
        <dbReference type="PROSITE" id="PS50112"/>
    </source>
</evidence>
<feature type="domain" description="Histidine kinase" evidence="11">
    <location>
        <begin position="298"/>
        <end position="520"/>
    </location>
</feature>
<accession>A0A6L9MU83</accession>
<evidence type="ECO:0000313" key="16">
    <source>
        <dbReference type="Proteomes" id="UP000478837"/>
    </source>
</evidence>
<evidence type="ECO:0000259" key="12">
    <source>
        <dbReference type="PROSITE" id="PS50110"/>
    </source>
</evidence>
<dbReference type="Gene3D" id="1.10.287.130">
    <property type="match status" value="1"/>
</dbReference>
<dbReference type="Pfam" id="PF02518">
    <property type="entry name" value="HATPase_c"/>
    <property type="match status" value="1"/>
</dbReference>
<keyword evidence="3 9" id="KW-0597">Phosphoprotein</keyword>
<protein>
    <recommendedName>
        <fullName evidence="2">histidine kinase</fullName>
        <ecNumber evidence="2">2.7.13.3</ecNumber>
    </recommendedName>
</protein>
<feature type="modified residue" description="4-aspartylphosphate" evidence="9">
    <location>
        <position position="591"/>
    </location>
</feature>